<dbReference type="AlphaFoldDB" id="A0A0F9ISR6"/>
<dbReference type="InterPro" id="IPR036942">
    <property type="entry name" value="Beta-barrel_TonB_sf"/>
</dbReference>
<dbReference type="PANTHER" id="PTHR30069:SF53">
    <property type="entry name" value="COLICIN I RECEPTOR-RELATED"/>
    <property type="match status" value="1"/>
</dbReference>
<evidence type="ECO:0000256" key="4">
    <source>
        <dbReference type="ARBA" id="ARBA00022729"/>
    </source>
</evidence>
<sequence length="289" mass="32541">NVIDSRLNEEDKDFERSFVLLGLGASYKLNADVEFYGNLSQNYRSVTFNDLRVINPAQEISEDLEDEEGFTGDLGARGRFKEFLSYDVSGFLLYYDNRISRNIVTVNNQNRIINLTDNAGTAVIYGLEMLGDWNVKETFLNTAENLKLNLFANLALTNSEYTKSDINNVEGKKVEHIPAVNLRTGLSTGYKNVLASLQYTYLAKQYNDPQNSPPFLDSTAPGAGIIGELPAYGIMDLSLSYTYRKWKIEAGVNNLLNERYFTRRATGYPGPGIIPAEPRTFYTTLQLKL</sequence>
<dbReference type="EMBL" id="LAZR01018344">
    <property type="protein sequence ID" value="KKL96765.1"/>
    <property type="molecule type" value="Genomic_DNA"/>
</dbReference>
<evidence type="ECO:0000256" key="7">
    <source>
        <dbReference type="ARBA" id="ARBA00023237"/>
    </source>
</evidence>
<dbReference type="Pfam" id="PF00593">
    <property type="entry name" value="TonB_dep_Rec_b-barrel"/>
    <property type="match status" value="1"/>
</dbReference>
<evidence type="ECO:0000256" key="1">
    <source>
        <dbReference type="ARBA" id="ARBA00004571"/>
    </source>
</evidence>
<gene>
    <name evidence="9" type="ORF">LCGC14_1841220</name>
</gene>
<evidence type="ECO:0000313" key="9">
    <source>
        <dbReference type="EMBL" id="KKL96765.1"/>
    </source>
</evidence>
<keyword evidence="3" id="KW-0812">Transmembrane</keyword>
<reference evidence="9" key="1">
    <citation type="journal article" date="2015" name="Nature">
        <title>Complex archaea that bridge the gap between prokaryotes and eukaryotes.</title>
        <authorList>
            <person name="Spang A."/>
            <person name="Saw J.H."/>
            <person name="Jorgensen S.L."/>
            <person name="Zaremba-Niedzwiedzka K."/>
            <person name="Martijn J."/>
            <person name="Lind A.E."/>
            <person name="van Eijk R."/>
            <person name="Schleper C."/>
            <person name="Guy L."/>
            <person name="Ettema T.J."/>
        </authorList>
    </citation>
    <scope>NUCLEOTIDE SEQUENCE</scope>
</reference>
<keyword evidence="7" id="KW-0998">Cell outer membrane</keyword>
<keyword evidence="5" id="KW-0798">TonB box</keyword>
<evidence type="ECO:0000259" key="8">
    <source>
        <dbReference type="Pfam" id="PF00593"/>
    </source>
</evidence>
<dbReference type="GO" id="GO:0044718">
    <property type="term" value="P:siderophore transmembrane transport"/>
    <property type="evidence" value="ECO:0007669"/>
    <property type="project" value="TreeGrafter"/>
</dbReference>
<dbReference type="GO" id="GO:0009279">
    <property type="term" value="C:cell outer membrane"/>
    <property type="evidence" value="ECO:0007669"/>
    <property type="project" value="UniProtKB-SubCell"/>
</dbReference>
<dbReference type="SUPFAM" id="SSF56935">
    <property type="entry name" value="Porins"/>
    <property type="match status" value="1"/>
</dbReference>
<evidence type="ECO:0000256" key="5">
    <source>
        <dbReference type="ARBA" id="ARBA00023077"/>
    </source>
</evidence>
<comment type="subcellular location">
    <subcellularLocation>
        <location evidence="1">Cell outer membrane</location>
        <topology evidence="1">Multi-pass membrane protein</topology>
    </subcellularLocation>
</comment>
<proteinExistence type="predicted"/>
<comment type="caution">
    <text evidence="9">The sequence shown here is derived from an EMBL/GenBank/DDBJ whole genome shotgun (WGS) entry which is preliminary data.</text>
</comment>
<accession>A0A0F9ISR6</accession>
<evidence type="ECO:0000256" key="2">
    <source>
        <dbReference type="ARBA" id="ARBA00022448"/>
    </source>
</evidence>
<dbReference type="PANTHER" id="PTHR30069">
    <property type="entry name" value="TONB-DEPENDENT OUTER MEMBRANE RECEPTOR"/>
    <property type="match status" value="1"/>
</dbReference>
<name>A0A0F9ISR6_9ZZZZ</name>
<dbReference type="GO" id="GO:0015344">
    <property type="term" value="F:siderophore uptake transmembrane transporter activity"/>
    <property type="evidence" value="ECO:0007669"/>
    <property type="project" value="TreeGrafter"/>
</dbReference>
<organism evidence="9">
    <name type="scientific">marine sediment metagenome</name>
    <dbReference type="NCBI Taxonomy" id="412755"/>
    <lineage>
        <taxon>unclassified sequences</taxon>
        <taxon>metagenomes</taxon>
        <taxon>ecological metagenomes</taxon>
    </lineage>
</organism>
<protein>
    <recommendedName>
        <fullName evidence="8">TonB-dependent receptor-like beta-barrel domain-containing protein</fullName>
    </recommendedName>
</protein>
<keyword evidence="2" id="KW-0813">Transport</keyword>
<feature type="domain" description="TonB-dependent receptor-like beta-barrel" evidence="8">
    <location>
        <begin position="17"/>
        <end position="255"/>
    </location>
</feature>
<evidence type="ECO:0000256" key="6">
    <source>
        <dbReference type="ARBA" id="ARBA00023136"/>
    </source>
</evidence>
<feature type="non-terminal residue" evidence="9">
    <location>
        <position position="1"/>
    </location>
</feature>
<keyword evidence="6" id="KW-0472">Membrane</keyword>
<dbReference type="InterPro" id="IPR000531">
    <property type="entry name" value="Beta-barrel_TonB"/>
</dbReference>
<keyword evidence="4" id="KW-0732">Signal</keyword>
<dbReference type="Gene3D" id="2.40.170.20">
    <property type="entry name" value="TonB-dependent receptor, beta-barrel domain"/>
    <property type="match status" value="1"/>
</dbReference>
<dbReference type="PROSITE" id="PS52016">
    <property type="entry name" value="TONB_DEPENDENT_REC_3"/>
    <property type="match status" value="1"/>
</dbReference>
<dbReference type="InterPro" id="IPR039426">
    <property type="entry name" value="TonB-dep_rcpt-like"/>
</dbReference>
<evidence type="ECO:0000256" key="3">
    <source>
        <dbReference type="ARBA" id="ARBA00022692"/>
    </source>
</evidence>